<dbReference type="SUPFAM" id="SSF53756">
    <property type="entry name" value="UDP-Glycosyltransferase/glycogen phosphorylase"/>
    <property type="match status" value="1"/>
</dbReference>
<dbReference type="GO" id="GO:0016757">
    <property type="term" value="F:glycosyltransferase activity"/>
    <property type="evidence" value="ECO:0007669"/>
    <property type="project" value="UniProtKB-KW"/>
</dbReference>
<dbReference type="AlphaFoldDB" id="A0A6N7ZM45"/>
<reference evidence="4 5" key="1">
    <citation type="submission" date="2019-11" db="EMBL/GenBank/DDBJ databases">
        <title>Cellulosimicrobium composti sp. nov. isolated from a compost.</title>
        <authorList>
            <person name="Yang Y."/>
        </authorList>
    </citation>
    <scope>NUCLEOTIDE SEQUENCE [LARGE SCALE GENOMIC DNA]</scope>
    <source>
        <strain evidence="4 5">BIT-GX5</strain>
    </source>
</reference>
<dbReference type="Pfam" id="PF13692">
    <property type="entry name" value="Glyco_trans_1_4"/>
    <property type="match status" value="1"/>
</dbReference>
<name>A0A6N7ZM45_9MICO</name>
<protein>
    <submittedName>
        <fullName evidence="4">Glycosyltransferase</fullName>
    </submittedName>
</protein>
<evidence type="ECO:0000313" key="4">
    <source>
        <dbReference type="EMBL" id="MTG90353.1"/>
    </source>
</evidence>
<dbReference type="PANTHER" id="PTHR12526">
    <property type="entry name" value="GLYCOSYLTRANSFERASE"/>
    <property type="match status" value="1"/>
</dbReference>
<evidence type="ECO:0000256" key="1">
    <source>
        <dbReference type="ARBA" id="ARBA00022676"/>
    </source>
</evidence>
<feature type="region of interest" description="Disordered" evidence="3">
    <location>
        <begin position="1"/>
        <end position="38"/>
    </location>
</feature>
<dbReference type="Proteomes" id="UP000440668">
    <property type="component" value="Unassembled WGS sequence"/>
</dbReference>
<evidence type="ECO:0000313" key="5">
    <source>
        <dbReference type="Proteomes" id="UP000440668"/>
    </source>
</evidence>
<evidence type="ECO:0000256" key="3">
    <source>
        <dbReference type="SAM" id="MobiDB-lite"/>
    </source>
</evidence>
<keyword evidence="2 4" id="KW-0808">Transferase</keyword>
<dbReference type="EMBL" id="WMKA01000045">
    <property type="protein sequence ID" value="MTG90353.1"/>
    <property type="molecule type" value="Genomic_DNA"/>
</dbReference>
<accession>A0A6N7ZM45</accession>
<proteinExistence type="predicted"/>
<gene>
    <name evidence="4" type="ORF">GJV82_15615</name>
</gene>
<organism evidence="4 5">
    <name type="scientific">Cellulosimicrobium composti</name>
    <dbReference type="NCBI Taxonomy" id="2672572"/>
    <lineage>
        <taxon>Bacteria</taxon>
        <taxon>Bacillati</taxon>
        <taxon>Actinomycetota</taxon>
        <taxon>Actinomycetes</taxon>
        <taxon>Micrococcales</taxon>
        <taxon>Promicromonosporaceae</taxon>
        <taxon>Cellulosimicrobium</taxon>
    </lineage>
</organism>
<evidence type="ECO:0000256" key="2">
    <source>
        <dbReference type="ARBA" id="ARBA00022679"/>
    </source>
</evidence>
<dbReference type="CDD" id="cd03801">
    <property type="entry name" value="GT4_PimA-like"/>
    <property type="match status" value="1"/>
</dbReference>
<dbReference type="PANTHER" id="PTHR12526:SF510">
    <property type="entry name" value="D-INOSITOL 3-PHOSPHATE GLYCOSYLTRANSFERASE"/>
    <property type="match status" value="1"/>
</dbReference>
<comment type="caution">
    <text evidence="4">The sequence shown here is derived from an EMBL/GenBank/DDBJ whole genome shotgun (WGS) entry which is preliminary data.</text>
</comment>
<feature type="compositionally biased region" description="Basic and acidic residues" evidence="3">
    <location>
        <begin position="1"/>
        <end position="10"/>
    </location>
</feature>
<dbReference type="RefSeq" id="WP_155099870.1">
    <property type="nucleotide sequence ID" value="NZ_WMKA01000045.1"/>
</dbReference>
<keyword evidence="1" id="KW-0328">Glycosyltransferase</keyword>
<dbReference type="Gene3D" id="3.40.50.2000">
    <property type="entry name" value="Glycogen Phosphorylase B"/>
    <property type="match status" value="2"/>
</dbReference>
<sequence length="404" mass="42440">MSPRTEERAPEGAAPSPRRLVHVITPGDHFSPRTGSAVPTVVDGLSRHARPDRPRPAVVVAAGTYPDRYDSAEVLEYAPARARRADRWVDAAAGRLGLPRPGARRVLGATVAAQARWEPSVVLAHNAPALVPLVDAERHTPVLYAHNQVLGAWSERDAGRALDRAPVIVCVSDHLADAVASRLPARLRARVRTVRNGVDSAAFGVPRPPRGDTLRVVYVGRVIPDKGVHVLLDAVVALARPDVELTILGRPGFAADAPLTGYERELRRAAERAAGPVRFGSFVPRPELPALLAAADVVVVPSVWPEPFALTALEGMAAGAAVVASDVGGVPEAVGDAGVLVPPGQPRALADALESLADDATALDRAARAAVEHARRCDWSVAAARLDEVLSEVTALDAGSGSDR</sequence>